<dbReference type="PANTHER" id="PTHR31793">
    <property type="entry name" value="4-HYDROXYBENZOYL-COA THIOESTERASE FAMILY MEMBER"/>
    <property type="match status" value="1"/>
</dbReference>
<dbReference type="PANTHER" id="PTHR31793:SF27">
    <property type="entry name" value="NOVEL THIOESTERASE SUPERFAMILY DOMAIN AND SAPOSIN A-TYPE DOMAIN CONTAINING PROTEIN (0610012H03RIK)"/>
    <property type="match status" value="1"/>
</dbReference>
<dbReference type="SUPFAM" id="SSF54637">
    <property type="entry name" value="Thioesterase/thiol ester dehydrase-isomerase"/>
    <property type="match status" value="1"/>
</dbReference>
<dbReference type="EnsemblProtists" id="EOD26470">
    <property type="protein sequence ID" value="EOD26470"/>
    <property type="gene ID" value="EMIHUDRAFT_205521"/>
</dbReference>
<keyword evidence="4" id="KW-1185">Reference proteome</keyword>
<reference evidence="3" key="2">
    <citation type="submission" date="2024-10" db="UniProtKB">
        <authorList>
            <consortium name="EnsemblProtists"/>
        </authorList>
    </citation>
    <scope>IDENTIFICATION</scope>
</reference>
<evidence type="ECO:0000256" key="2">
    <source>
        <dbReference type="ARBA" id="ARBA00022801"/>
    </source>
</evidence>
<dbReference type="OMA" id="DNDAYGH"/>
<accession>A0A0D3JSI5</accession>
<dbReference type="GeneID" id="17272016"/>
<comment type="similarity">
    <text evidence="1">Belongs to the 4-hydroxybenzoyl-CoA thioesterase family.</text>
</comment>
<name>A0A0D3JSI5_EMIH1</name>
<dbReference type="PaxDb" id="2903-EOD26470"/>
<evidence type="ECO:0008006" key="5">
    <source>
        <dbReference type="Google" id="ProtNLM"/>
    </source>
</evidence>
<dbReference type="RefSeq" id="XP_005778899.1">
    <property type="nucleotide sequence ID" value="XM_005778842.1"/>
</dbReference>
<keyword evidence="2" id="KW-0378">Hydrolase</keyword>
<proteinExistence type="inferred from homology"/>
<evidence type="ECO:0000313" key="3">
    <source>
        <dbReference type="EnsemblProtists" id="EOD26470"/>
    </source>
</evidence>
<sequence>MPLAGITAVRRLCTAARQYPHTVQLQTRWNDNDAFGHVNNVFYYAFMDDAVNAHLIASGVQQTRFVAESSCRYLAPLQYPQPVEVGMGVTRLGRSSVSYAIGIYSHPANAIAGGPTSGGRELCATGTFVHVYVDGAGRPTPMAECTRAALEAIRMDDGSDA</sequence>
<dbReference type="AlphaFoldDB" id="A0A0D3JSI5"/>
<dbReference type="GO" id="GO:0047617">
    <property type="term" value="F:fatty acyl-CoA hydrolase activity"/>
    <property type="evidence" value="ECO:0007669"/>
    <property type="project" value="TreeGrafter"/>
</dbReference>
<protein>
    <recommendedName>
        <fullName evidence="5">Thioesterase domain-containing protein</fullName>
    </recommendedName>
</protein>
<evidence type="ECO:0000313" key="4">
    <source>
        <dbReference type="Proteomes" id="UP000013827"/>
    </source>
</evidence>
<reference evidence="4" key="1">
    <citation type="journal article" date="2013" name="Nature">
        <title>Pan genome of the phytoplankton Emiliania underpins its global distribution.</title>
        <authorList>
            <person name="Read B.A."/>
            <person name="Kegel J."/>
            <person name="Klute M.J."/>
            <person name="Kuo A."/>
            <person name="Lefebvre S.C."/>
            <person name="Maumus F."/>
            <person name="Mayer C."/>
            <person name="Miller J."/>
            <person name="Monier A."/>
            <person name="Salamov A."/>
            <person name="Young J."/>
            <person name="Aguilar M."/>
            <person name="Claverie J.M."/>
            <person name="Frickenhaus S."/>
            <person name="Gonzalez K."/>
            <person name="Herman E.K."/>
            <person name="Lin Y.C."/>
            <person name="Napier J."/>
            <person name="Ogata H."/>
            <person name="Sarno A.F."/>
            <person name="Shmutz J."/>
            <person name="Schroeder D."/>
            <person name="de Vargas C."/>
            <person name="Verret F."/>
            <person name="von Dassow P."/>
            <person name="Valentin K."/>
            <person name="Van de Peer Y."/>
            <person name="Wheeler G."/>
            <person name="Dacks J.B."/>
            <person name="Delwiche C.F."/>
            <person name="Dyhrman S.T."/>
            <person name="Glockner G."/>
            <person name="John U."/>
            <person name="Richards T."/>
            <person name="Worden A.Z."/>
            <person name="Zhang X."/>
            <person name="Grigoriev I.V."/>
            <person name="Allen A.E."/>
            <person name="Bidle K."/>
            <person name="Borodovsky M."/>
            <person name="Bowler C."/>
            <person name="Brownlee C."/>
            <person name="Cock J.M."/>
            <person name="Elias M."/>
            <person name="Gladyshev V.N."/>
            <person name="Groth M."/>
            <person name="Guda C."/>
            <person name="Hadaegh A."/>
            <person name="Iglesias-Rodriguez M.D."/>
            <person name="Jenkins J."/>
            <person name="Jones B.M."/>
            <person name="Lawson T."/>
            <person name="Leese F."/>
            <person name="Lindquist E."/>
            <person name="Lobanov A."/>
            <person name="Lomsadze A."/>
            <person name="Malik S.B."/>
            <person name="Marsh M.E."/>
            <person name="Mackinder L."/>
            <person name="Mock T."/>
            <person name="Mueller-Roeber B."/>
            <person name="Pagarete A."/>
            <person name="Parker M."/>
            <person name="Probert I."/>
            <person name="Quesneville H."/>
            <person name="Raines C."/>
            <person name="Rensing S.A."/>
            <person name="Riano-Pachon D.M."/>
            <person name="Richier S."/>
            <person name="Rokitta S."/>
            <person name="Shiraiwa Y."/>
            <person name="Soanes D.M."/>
            <person name="van der Giezen M."/>
            <person name="Wahlund T.M."/>
            <person name="Williams B."/>
            <person name="Wilson W."/>
            <person name="Wolfe G."/>
            <person name="Wurch L.L."/>
        </authorList>
    </citation>
    <scope>NUCLEOTIDE SEQUENCE</scope>
</reference>
<dbReference type="STRING" id="2903.R1EIJ0"/>
<evidence type="ECO:0000256" key="1">
    <source>
        <dbReference type="ARBA" id="ARBA00005953"/>
    </source>
</evidence>
<dbReference type="CDD" id="cd00586">
    <property type="entry name" value="4HBT"/>
    <property type="match status" value="1"/>
</dbReference>
<organism evidence="3 4">
    <name type="scientific">Emiliania huxleyi (strain CCMP1516)</name>
    <dbReference type="NCBI Taxonomy" id="280463"/>
    <lineage>
        <taxon>Eukaryota</taxon>
        <taxon>Haptista</taxon>
        <taxon>Haptophyta</taxon>
        <taxon>Prymnesiophyceae</taxon>
        <taxon>Isochrysidales</taxon>
        <taxon>Noelaerhabdaceae</taxon>
        <taxon>Emiliania</taxon>
    </lineage>
</organism>
<dbReference type="KEGG" id="ehx:EMIHUDRAFT_205521"/>
<dbReference type="HOGENOM" id="CLU_101141_0_1_1"/>
<dbReference type="Pfam" id="PF13279">
    <property type="entry name" value="4HBT_2"/>
    <property type="match status" value="1"/>
</dbReference>
<dbReference type="InterPro" id="IPR050563">
    <property type="entry name" value="4-hydroxybenzoyl-CoA_TE"/>
</dbReference>
<dbReference type="eggNOG" id="ENOG502S411">
    <property type="taxonomic scope" value="Eukaryota"/>
</dbReference>
<dbReference type="Gene3D" id="3.10.129.10">
    <property type="entry name" value="Hotdog Thioesterase"/>
    <property type="match status" value="1"/>
</dbReference>
<dbReference type="InterPro" id="IPR029069">
    <property type="entry name" value="HotDog_dom_sf"/>
</dbReference>
<dbReference type="Proteomes" id="UP000013827">
    <property type="component" value="Unassembled WGS sequence"/>
</dbReference>